<dbReference type="PANTHER" id="PTHR12631:SF8">
    <property type="entry name" value="ALPHA-L-IDURONIDASE"/>
    <property type="match status" value="1"/>
</dbReference>
<dbReference type="InterPro" id="IPR049166">
    <property type="entry name" value="GH39_cat"/>
</dbReference>
<dbReference type="GO" id="GO:0005975">
    <property type="term" value="P:carbohydrate metabolic process"/>
    <property type="evidence" value="ECO:0007669"/>
    <property type="project" value="InterPro"/>
</dbReference>
<protein>
    <recommendedName>
        <fullName evidence="6">Glycosyl hydrolases family 39 N-terminal catalytic domain-containing protein</fullName>
    </recommendedName>
</protein>
<evidence type="ECO:0000256" key="1">
    <source>
        <dbReference type="ARBA" id="ARBA00008875"/>
    </source>
</evidence>
<accession>A0A819W3Q6</accession>
<feature type="chain" id="PRO_5032847277" description="Glycosyl hydrolases family 39 N-terminal catalytic domain-containing protein" evidence="5">
    <location>
        <begin position="30"/>
        <end position="182"/>
    </location>
</feature>
<evidence type="ECO:0000259" key="6">
    <source>
        <dbReference type="Pfam" id="PF01229"/>
    </source>
</evidence>
<organism evidence="7 8">
    <name type="scientific">Rotaria sordida</name>
    <dbReference type="NCBI Taxonomy" id="392033"/>
    <lineage>
        <taxon>Eukaryota</taxon>
        <taxon>Metazoa</taxon>
        <taxon>Spiralia</taxon>
        <taxon>Gnathifera</taxon>
        <taxon>Rotifera</taxon>
        <taxon>Eurotatoria</taxon>
        <taxon>Bdelloidea</taxon>
        <taxon>Philodinida</taxon>
        <taxon>Philodinidae</taxon>
        <taxon>Rotaria</taxon>
    </lineage>
</organism>
<evidence type="ECO:0000313" key="7">
    <source>
        <dbReference type="EMBL" id="CAF4118620.1"/>
    </source>
</evidence>
<keyword evidence="5" id="KW-0732">Signal</keyword>
<dbReference type="GO" id="GO:0004553">
    <property type="term" value="F:hydrolase activity, hydrolyzing O-glycosyl compounds"/>
    <property type="evidence" value="ECO:0007669"/>
    <property type="project" value="InterPro"/>
</dbReference>
<evidence type="ECO:0000256" key="2">
    <source>
        <dbReference type="ARBA" id="ARBA00022801"/>
    </source>
</evidence>
<comment type="caution">
    <text evidence="7">The sequence shown here is derived from an EMBL/GenBank/DDBJ whole genome shotgun (WGS) entry which is preliminary data.</text>
</comment>
<dbReference type="PROSITE" id="PS01027">
    <property type="entry name" value="GLYCOSYL_HYDROL_F39"/>
    <property type="match status" value="1"/>
</dbReference>
<gene>
    <name evidence="7" type="ORF">OTI717_LOCUS34798</name>
</gene>
<dbReference type="PRINTS" id="PR00745">
    <property type="entry name" value="GLHYDRLASE39"/>
</dbReference>
<name>A0A819W3Q6_9BILA</name>
<dbReference type="Proteomes" id="UP000663823">
    <property type="component" value="Unassembled WGS sequence"/>
</dbReference>
<keyword evidence="2" id="KW-0378">Hydrolase</keyword>
<dbReference type="Gene3D" id="3.20.20.80">
    <property type="entry name" value="Glycosidases"/>
    <property type="match status" value="1"/>
</dbReference>
<evidence type="ECO:0000256" key="5">
    <source>
        <dbReference type="SAM" id="SignalP"/>
    </source>
</evidence>
<feature type="active site" description="Proton donor" evidence="4">
    <location>
        <position position="91"/>
    </location>
</feature>
<feature type="domain" description="Glycosyl hydrolases family 39 N-terminal catalytic" evidence="6">
    <location>
        <begin position="55"/>
        <end position="171"/>
    </location>
</feature>
<dbReference type="InterPro" id="IPR000514">
    <property type="entry name" value="Glyco_hydro_39"/>
</dbReference>
<keyword evidence="3" id="KW-0326">Glycosidase</keyword>
<feature type="non-terminal residue" evidence="7">
    <location>
        <position position="1"/>
    </location>
</feature>
<proteinExistence type="inferred from homology"/>
<evidence type="ECO:0000256" key="3">
    <source>
        <dbReference type="ARBA" id="ARBA00023295"/>
    </source>
</evidence>
<dbReference type="InterPro" id="IPR049165">
    <property type="entry name" value="GH39_as"/>
</dbReference>
<comment type="similarity">
    <text evidence="1">Belongs to the glycosyl hydrolase 39 family.</text>
</comment>
<dbReference type="InterPro" id="IPR051923">
    <property type="entry name" value="Glycosyl_Hydrolase_39"/>
</dbReference>
<dbReference type="EMBL" id="CAJOAX010012774">
    <property type="protein sequence ID" value="CAF4118620.1"/>
    <property type="molecule type" value="Genomic_DNA"/>
</dbReference>
<evidence type="ECO:0000256" key="4">
    <source>
        <dbReference type="PIRSR" id="PIRSR600514-1"/>
    </source>
</evidence>
<dbReference type="InterPro" id="IPR017853">
    <property type="entry name" value="GH"/>
</dbReference>
<dbReference type="Pfam" id="PF01229">
    <property type="entry name" value="Glyco_hydro_39"/>
    <property type="match status" value="1"/>
</dbReference>
<feature type="signal peptide" evidence="5">
    <location>
        <begin position="1"/>
        <end position="29"/>
    </location>
</feature>
<dbReference type="AlphaFoldDB" id="A0A819W3Q6"/>
<sequence>KQQELKKSQCRWQVLLKLTILSLDLVADSKDLPSNWKIGRDVGQELYEQNKWKLPPKDYKKWQQLIEIFTNHLYERYGERVQNWYFEVWNEPNLTNYWLGSIEDYFKLYDYSVEAIKHVNKSFKIGGPATSDVGMEFLRQFLKHVTSGKNYVTNEIGTQIDFISFHTKGKFHIDTCVFENLD</sequence>
<evidence type="ECO:0000313" key="8">
    <source>
        <dbReference type="Proteomes" id="UP000663823"/>
    </source>
</evidence>
<reference evidence="7" key="1">
    <citation type="submission" date="2021-02" db="EMBL/GenBank/DDBJ databases">
        <authorList>
            <person name="Nowell W R."/>
        </authorList>
    </citation>
    <scope>NUCLEOTIDE SEQUENCE</scope>
</reference>
<dbReference type="SUPFAM" id="SSF51445">
    <property type="entry name" value="(Trans)glycosidases"/>
    <property type="match status" value="1"/>
</dbReference>
<dbReference type="PANTHER" id="PTHR12631">
    <property type="entry name" value="ALPHA-L-IDURONIDASE"/>
    <property type="match status" value="1"/>
</dbReference>